<accession>A0A0G2E4V8</accession>
<comment type="caution">
    <text evidence="4">The sequence shown here is derived from an EMBL/GenBank/DDBJ whole genome shotgun (WGS) entry which is preliminary data.</text>
</comment>
<organism evidence="4 5">
    <name type="scientific">Phaeomoniella chlamydospora</name>
    <name type="common">Phaeoacremonium chlamydosporum</name>
    <dbReference type="NCBI Taxonomy" id="158046"/>
    <lineage>
        <taxon>Eukaryota</taxon>
        <taxon>Fungi</taxon>
        <taxon>Dikarya</taxon>
        <taxon>Ascomycota</taxon>
        <taxon>Pezizomycotina</taxon>
        <taxon>Eurotiomycetes</taxon>
        <taxon>Chaetothyriomycetidae</taxon>
        <taxon>Phaeomoniellales</taxon>
        <taxon>Phaeomoniellaceae</taxon>
        <taxon>Phaeomoniella</taxon>
    </lineage>
</organism>
<evidence type="ECO:0000256" key="2">
    <source>
        <dbReference type="SAM" id="MobiDB-lite"/>
    </source>
</evidence>
<dbReference type="SUPFAM" id="SSF103657">
    <property type="entry name" value="BAR/IMD domain-like"/>
    <property type="match status" value="1"/>
</dbReference>
<dbReference type="GO" id="GO:0006897">
    <property type="term" value="P:endocytosis"/>
    <property type="evidence" value="ECO:0007669"/>
    <property type="project" value="UniProtKB-KW"/>
</dbReference>
<dbReference type="Pfam" id="PF00611">
    <property type="entry name" value="FCH"/>
    <property type="match status" value="1"/>
</dbReference>
<dbReference type="CDD" id="cd09264">
    <property type="entry name" value="AP_Syp1_MHD"/>
    <property type="match status" value="1"/>
</dbReference>
<feature type="compositionally biased region" description="Low complexity" evidence="2">
    <location>
        <begin position="330"/>
        <end position="346"/>
    </location>
</feature>
<gene>
    <name evidence="4" type="ORF">UCRPC4_g05387</name>
</gene>
<proteinExistence type="predicted"/>
<dbReference type="InterPro" id="IPR027267">
    <property type="entry name" value="AH/BAR_dom_sf"/>
</dbReference>
<feature type="region of interest" description="Disordered" evidence="2">
    <location>
        <begin position="140"/>
        <end position="161"/>
    </location>
</feature>
<dbReference type="GO" id="GO:0032185">
    <property type="term" value="P:septin cytoskeleton organization"/>
    <property type="evidence" value="ECO:0007669"/>
    <property type="project" value="TreeGrafter"/>
</dbReference>
<dbReference type="InterPro" id="IPR018808">
    <property type="entry name" value="Muniscin_C"/>
</dbReference>
<dbReference type="Gene3D" id="1.20.1270.60">
    <property type="entry name" value="Arfaptin homology (AH) domain/BAR domain"/>
    <property type="match status" value="1"/>
</dbReference>
<dbReference type="PANTHER" id="PTHR23065:SF54">
    <property type="entry name" value="SUPPRESSOR OF YEAST PROFILIN DELETION"/>
    <property type="match status" value="1"/>
</dbReference>
<reference evidence="4 5" key="1">
    <citation type="submission" date="2015-05" db="EMBL/GenBank/DDBJ databases">
        <title>Distinctive expansion of gene families associated with plant cell wall degradation and secondary metabolism in the genomes of grapevine trunk pathogens.</title>
        <authorList>
            <person name="Lawrence D.P."/>
            <person name="Travadon R."/>
            <person name="Rolshausen P.E."/>
            <person name="Baumgartner K."/>
        </authorList>
    </citation>
    <scope>NUCLEOTIDE SEQUENCE [LARGE SCALE GENOMIC DNA]</scope>
    <source>
        <strain evidence="4">UCRPC4</strain>
    </source>
</reference>
<reference evidence="4 5" key="2">
    <citation type="submission" date="2015-05" db="EMBL/GenBank/DDBJ databases">
        <authorList>
            <person name="Morales-Cruz A."/>
            <person name="Amrine K.C."/>
            <person name="Cantu D."/>
        </authorList>
    </citation>
    <scope>NUCLEOTIDE SEQUENCE [LARGE SCALE GENOMIC DNA]</scope>
    <source>
        <strain evidence="4">UCRPC4</strain>
    </source>
</reference>
<dbReference type="EMBL" id="LCWF01000137">
    <property type="protein sequence ID" value="KKY17754.1"/>
    <property type="molecule type" value="Genomic_DNA"/>
</dbReference>
<dbReference type="Proteomes" id="UP000053317">
    <property type="component" value="Unassembled WGS sequence"/>
</dbReference>
<dbReference type="InterPro" id="IPR049609">
    <property type="entry name" value="Syp1-like_MHD"/>
</dbReference>
<dbReference type="SMART" id="SM00055">
    <property type="entry name" value="FCH"/>
    <property type="match status" value="1"/>
</dbReference>
<evidence type="ECO:0000259" key="3">
    <source>
        <dbReference type="PROSITE" id="PS51072"/>
    </source>
</evidence>
<evidence type="ECO:0000256" key="1">
    <source>
        <dbReference type="ARBA" id="ARBA00022583"/>
    </source>
</evidence>
<name>A0A0G2E4V8_PHACM</name>
<dbReference type="CDD" id="cd07650">
    <property type="entry name" value="F-BAR_Syp1p_like"/>
    <property type="match status" value="1"/>
</dbReference>
<feature type="compositionally biased region" description="Pro residues" evidence="2">
    <location>
        <begin position="297"/>
        <end position="313"/>
    </location>
</feature>
<feature type="region of interest" description="Disordered" evidence="2">
    <location>
        <begin position="229"/>
        <end position="364"/>
    </location>
</feature>
<dbReference type="GO" id="GO:0030139">
    <property type="term" value="C:endocytic vesicle"/>
    <property type="evidence" value="ECO:0007669"/>
    <property type="project" value="TreeGrafter"/>
</dbReference>
<feature type="compositionally biased region" description="Basic and acidic residues" evidence="2">
    <location>
        <begin position="277"/>
        <end position="288"/>
    </location>
</feature>
<feature type="domain" description="MHD" evidence="3">
    <location>
        <begin position="518"/>
        <end position="792"/>
    </location>
</feature>
<dbReference type="GO" id="GO:0005886">
    <property type="term" value="C:plasma membrane"/>
    <property type="evidence" value="ECO:0007669"/>
    <property type="project" value="TreeGrafter"/>
</dbReference>
<dbReference type="InterPro" id="IPR028565">
    <property type="entry name" value="MHD"/>
</dbReference>
<dbReference type="Pfam" id="PF10291">
    <property type="entry name" value="muHD"/>
    <property type="match status" value="1"/>
</dbReference>
<keyword evidence="5" id="KW-1185">Reference proteome</keyword>
<dbReference type="FunFam" id="1.20.1270.60:FF:000102">
    <property type="entry name" value="WGS project CABT00000000 data, contig 2.23"/>
    <property type="match status" value="1"/>
</dbReference>
<evidence type="ECO:0000313" key="5">
    <source>
        <dbReference type="Proteomes" id="UP000053317"/>
    </source>
</evidence>
<keyword evidence="1" id="KW-0254">Endocytosis</keyword>
<dbReference type="InterPro" id="IPR001060">
    <property type="entry name" value="FCH_dom"/>
</dbReference>
<dbReference type="PROSITE" id="PS51072">
    <property type="entry name" value="MHD"/>
    <property type="match status" value="1"/>
</dbReference>
<dbReference type="PANTHER" id="PTHR23065">
    <property type="entry name" value="PROLINE-SERINE-THREONINE PHOSPHATASE INTERACTING PROTEIN 1"/>
    <property type="match status" value="1"/>
</dbReference>
<sequence length="792" mass="85057">MDLTRQEYPNLLASLQPAQAVNVLSDRVKQINKINIDIADWLARRRVEEVYAQGLRRLARKPLHDGGALGIFQTPWQRIVASAEDIAQSHENFAAKIDTDVESPLRQFASSNREMQSMSTIQGNLQGIAKEIDGAQRKADKARHKPDRATHANGTVEDATSQWDSQAPFVFEQLQAADETRLNHLRDVLTQYQTHEADQIERSRATTESCLNALLTIDTGDEIKIFAARTAEEGTRAPTTARRHSSSAGAAGPPMPPPPRLTEDRASSRGNLAPPQEKLKPVASREEITPQTSRNPPTIPEPLEPEPLPPPPLETDQDQIIGAPGPATNGVSSPPGLSPPSLVVPPTTAQAGESAGPSIPAIPEQPSALDAISQAQQEAAVFNGENEDALRNLKIRDQPIQEDEGEAKEALDSLASQLRLQAQTRLRPQSSMRGRRDVRNTIFIPNPEPIEATDGSLAGVTGAASPIITPSATASPLQKKVGTSGTIQEDRASDANSIHSSHTLSSISGAFAHPDLHEPGLNASIVETVNTWFVDGAVSKSFATGEIALAYTSTGGGDSQSDETIRLDNFQFLEKVAANPAFVSANVSEKEEHAGEYSIHLPSITKPTPTVALKYQLHLDAGSPSAYSPMFLTPAWQIQDTQASVIIGYSLNPSFHLPEGTDSITFRNFALTVSLDISGDNGKAVNAMMAPTEGASFKRKHSAIVWKLPELVVTSTPQRLLARFMTAAPPKAGHIETKWELQGQSGSSLGVSVMSGASTDIDPFADETVATPTKTWASIPVTRKLVTGRYSA</sequence>
<dbReference type="GO" id="GO:0032153">
    <property type="term" value="C:cell division site"/>
    <property type="evidence" value="ECO:0007669"/>
    <property type="project" value="TreeGrafter"/>
</dbReference>
<protein>
    <submittedName>
        <fullName evidence="4">Putative fes cip4 homology domain protein</fullName>
    </submittedName>
</protein>
<dbReference type="AlphaFoldDB" id="A0A0G2E4V8"/>
<dbReference type="OrthoDB" id="331602at2759"/>
<evidence type="ECO:0000313" key="4">
    <source>
        <dbReference type="EMBL" id="KKY17754.1"/>
    </source>
</evidence>